<organism evidence="2 3">
    <name type="scientific">Candidatus Anaerobiospirillum pullicola</name>
    <dbReference type="NCBI Taxonomy" id="2838451"/>
    <lineage>
        <taxon>Bacteria</taxon>
        <taxon>Pseudomonadati</taxon>
        <taxon>Pseudomonadota</taxon>
        <taxon>Gammaproteobacteria</taxon>
        <taxon>Aeromonadales</taxon>
        <taxon>Succinivibrionaceae</taxon>
        <taxon>Anaerobiospirillum</taxon>
    </lineage>
</organism>
<evidence type="ECO:0000256" key="1">
    <source>
        <dbReference type="SAM" id="MobiDB-lite"/>
    </source>
</evidence>
<comment type="caution">
    <text evidence="2">The sequence shown here is derived from an EMBL/GenBank/DDBJ whole genome shotgun (WGS) entry which is preliminary data.</text>
</comment>
<dbReference type="EMBL" id="JAHLFE010000217">
    <property type="protein sequence ID" value="MBU3845288.1"/>
    <property type="molecule type" value="Genomic_DNA"/>
</dbReference>
<name>A0A948TIH1_9GAMM</name>
<accession>A0A948TIH1</accession>
<reference evidence="2" key="1">
    <citation type="journal article" date="2021" name="PeerJ">
        <title>Extensive microbial diversity within the chicken gut microbiome revealed by metagenomics and culture.</title>
        <authorList>
            <person name="Gilroy R."/>
            <person name="Ravi A."/>
            <person name="Getino M."/>
            <person name="Pursley I."/>
            <person name="Horton D.L."/>
            <person name="Alikhan N.F."/>
            <person name="Baker D."/>
            <person name="Gharbi K."/>
            <person name="Hall N."/>
            <person name="Watson M."/>
            <person name="Adriaenssens E.M."/>
            <person name="Foster-Nyarko E."/>
            <person name="Jarju S."/>
            <person name="Secka A."/>
            <person name="Antonio M."/>
            <person name="Oren A."/>
            <person name="Chaudhuri R.R."/>
            <person name="La Ragione R."/>
            <person name="Hildebrand F."/>
            <person name="Pallen M.J."/>
        </authorList>
    </citation>
    <scope>NUCLEOTIDE SEQUENCE</scope>
    <source>
        <strain evidence="2">378</strain>
    </source>
</reference>
<proteinExistence type="predicted"/>
<feature type="compositionally biased region" description="Polar residues" evidence="1">
    <location>
        <begin position="63"/>
        <end position="78"/>
    </location>
</feature>
<sequence>MDRKRRKEQARTGMATLISISGEGVVPRLRRSNCSGKLREMMGLQRRIYRGGYGGSSPPAKRTQPQADSGLKGNQQEKAGNDSNRRMKKKKKKKTRISITITAAKMFLLQ</sequence>
<reference evidence="2" key="2">
    <citation type="submission" date="2021-04" db="EMBL/GenBank/DDBJ databases">
        <authorList>
            <person name="Gilroy R."/>
        </authorList>
    </citation>
    <scope>NUCLEOTIDE SEQUENCE</scope>
    <source>
        <strain evidence="2">378</strain>
    </source>
</reference>
<evidence type="ECO:0000313" key="2">
    <source>
        <dbReference type="EMBL" id="MBU3845288.1"/>
    </source>
</evidence>
<gene>
    <name evidence="2" type="ORF">H9847_10585</name>
</gene>
<feature type="region of interest" description="Disordered" evidence="1">
    <location>
        <begin position="49"/>
        <end position="97"/>
    </location>
</feature>
<evidence type="ECO:0000313" key="3">
    <source>
        <dbReference type="Proteomes" id="UP000733611"/>
    </source>
</evidence>
<dbReference type="Proteomes" id="UP000733611">
    <property type="component" value="Unassembled WGS sequence"/>
</dbReference>
<protein>
    <submittedName>
        <fullName evidence="2">Uncharacterized protein</fullName>
    </submittedName>
</protein>
<dbReference type="AlphaFoldDB" id="A0A948TIH1"/>
<feature type="compositionally biased region" description="Basic residues" evidence="1">
    <location>
        <begin position="86"/>
        <end position="96"/>
    </location>
</feature>